<accession>A0A384C4Q9</accession>
<dbReference type="RefSeq" id="XP_008689838.1">
    <property type="nucleotide sequence ID" value="XM_008691616.2"/>
</dbReference>
<evidence type="ECO:0000313" key="1">
    <source>
        <dbReference type="Proteomes" id="UP000261680"/>
    </source>
</evidence>
<keyword evidence="2" id="KW-0812">Transmembrane</keyword>
<keyword evidence="2" id="KW-0472">Membrane</keyword>
<organism evidence="1 2">
    <name type="scientific">Ursus maritimus</name>
    <name type="common">Polar bear</name>
    <name type="synonym">Thalarctos maritimus</name>
    <dbReference type="NCBI Taxonomy" id="29073"/>
    <lineage>
        <taxon>Eukaryota</taxon>
        <taxon>Metazoa</taxon>
        <taxon>Chordata</taxon>
        <taxon>Craniata</taxon>
        <taxon>Vertebrata</taxon>
        <taxon>Euteleostomi</taxon>
        <taxon>Mammalia</taxon>
        <taxon>Eutheria</taxon>
        <taxon>Laurasiatheria</taxon>
        <taxon>Carnivora</taxon>
        <taxon>Caniformia</taxon>
        <taxon>Ursidae</taxon>
        <taxon>Ursus</taxon>
    </lineage>
</organism>
<dbReference type="AlphaFoldDB" id="A0A384C4Q9"/>
<sequence>MAAAAVRRMRGTVHAKLRPSPGLQVSGVLALLLASAIMSSGLIGTKPGLPVSKRILLPDDLRTGTSVLRILDLPDSILISKLLSTSTYHI</sequence>
<reference evidence="2" key="1">
    <citation type="submission" date="2025-08" db="UniProtKB">
        <authorList>
            <consortium name="RefSeq"/>
        </authorList>
    </citation>
    <scope>IDENTIFICATION</scope>
    <source>
        <tissue evidence="2">Whole blood</tissue>
    </source>
</reference>
<dbReference type="Proteomes" id="UP000261680">
    <property type="component" value="Unplaced"/>
</dbReference>
<dbReference type="CTD" id="102288963"/>
<name>A0A384C4Q9_URSMA</name>
<dbReference type="GeneID" id="103663819"/>
<keyword evidence="1" id="KW-1185">Reference proteome</keyword>
<proteinExistence type="predicted"/>
<evidence type="ECO:0000313" key="2">
    <source>
        <dbReference type="RefSeq" id="XP_008689838.1"/>
    </source>
</evidence>
<dbReference type="OrthoDB" id="5846619at2759"/>
<gene>
    <name evidence="2" type="primary">CUNH5orf15</name>
</gene>
<protein>
    <submittedName>
        <fullName evidence="2">Keratinocyte-associated transmembrane protein 2 isoform X2</fullName>
    </submittedName>
</protein>